<keyword evidence="5 9" id="KW-0012">Acyltransferase</keyword>
<feature type="domain" description="Maltose/galactoside acetyltransferase" evidence="8">
    <location>
        <begin position="5"/>
        <end position="59"/>
    </location>
</feature>
<dbReference type="AlphaFoldDB" id="Q5P4M2"/>
<dbReference type="Gene3D" id="2.160.10.10">
    <property type="entry name" value="Hexapeptide repeat proteins"/>
    <property type="match status" value="1"/>
</dbReference>
<dbReference type="InterPro" id="IPR001451">
    <property type="entry name" value="Hexapep"/>
</dbReference>
<dbReference type="InterPro" id="IPR051159">
    <property type="entry name" value="Hexapeptide_acetyltransf"/>
</dbReference>
<protein>
    <recommendedName>
        <fullName evidence="7">Nodulation protein L</fullName>
    </recommendedName>
</protein>
<keyword evidence="3 9" id="KW-0808">Transferase</keyword>
<reference evidence="9 10" key="1">
    <citation type="journal article" date="2005" name="Arch. Microbiol.">
        <title>The genome sequence of an anaerobic aromatic-degrading denitrifying bacterium, strain EbN1.</title>
        <authorList>
            <person name="Rabus R."/>
            <person name="Kube M."/>
            <person name="Heider J."/>
            <person name="Beck A."/>
            <person name="Heitmann K."/>
            <person name="Widdel F."/>
            <person name="Reinhardt R."/>
        </authorList>
    </citation>
    <scope>NUCLEOTIDE SEQUENCE [LARGE SCALE GENOMIC DNA]</scope>
    <source>
        <strain evidence="9 10">EbN1</strain>
    </source>
</reference>
<evidence type="ECO:0000256" key="3">
    <source>
        <dbReference type="ARBA" id="ARBA00022679"/>
    </source>
</evidence>
<keyword evidence="4" id="KW-0677">Repeat</keyword>
<dbReference type="eggNOG" id="COG0110">
    <property type="taxonomic scope" value="Bacteria"/>
</dbReference>
<dbReference type="CDD" id="cd03357">
    <property type="entry name" value="LbH_MAT_GAT"/>
    <property type="match status" value="1"/>
</dbReference>
<evidence type="ECO:0000256" key="2">
    <source>
        <dbReference type="ARBA" id="ARBA00022458"/>
    </source>
</evidence>
<comment type="similarity">
    <text evidence="1">Belongs to the transferase hexapeptide repeat family.</text>
</comment>
<name>Q5P4M2_AROAE</name>
<keyword evidence="10" id="KW-1185">Reference proteome</keyword>
<dbReference type="SUPFAM" id="SSF51161">
    <property type="entry name" value="Trimeric LpxA-like enzymes"/>
    <property type="match status" value="1"/>
</dbReference>
<dbReference type="GO" id="GO:0008374">
    <property type="term" value="F:O-acyltransferase activity"/>
    <property type="evidence" value="ECO:0007669"/>
    <property type="project" value="TreeGrafter"/>
</dbReference>
<accession>Q5P4M2</accession>
<dbReference type="PANTHER" id="PTHR23416:SF23">
    <property type="entry name" value="ACETYLTRANSFERASE C18B11.09C-RELATED"/>
    <property type="match status" value="1"/>
</dbReference>
<dbReference type="InterPro" id="IPR011004">
    <property type="entry name" value="Trimer_LpxA-like_sf"/>
</dbReference>
<sequence>MRTEREKMLAGELYDPFDPDLVARRDQARALCQTLNATKESEQGVRRRVLEDLFGAGGDTVWMQPPFYCDYGSNIRLGARVFFNFNCTVLDVCEVRIGDYTLFGPGVQILTPLHPLDADLRRKQEYGKPIEIGADVWVGGGALILAGVRIGSRTIIGAGSVVTRDIPEGVLAAGNPCRVIRSV</sequence>
<gene>
    <name evidence="9" type="primary">maa</name>
    <name evidence="9" type="ORF">ebA2867</name>
</gene>
<dbReference type="SMART" id="SM01266">
    <property type="entry name" value="Mac"/>
    <property type="match status" value="1"/>
</dbReference>
<evidence type="ECO:0000259" key="8">
    <source>
        <dbReference type="SMART" id="SM01266"/>
    </source>
</evidence>
<evidence type="ECO:0000256" key="6">
    <source>
        <dbReference type="ARBA" id="ARBA00055587"/>
    </source>
</evidence>
<dbReference type="PANTHER" id="PTHR23416">
    <property type="entry name" value="SIALIC ACID SYNTHASE-RELATED"/>
    <property type="match status" value="1"/>
</dbReference>
<evidence type="ECO:0000256" key="5">
    <source>
        <dbReference type="ARBA" id="ARBA00023315"/>
    </source>
</evidence>
<evidence type="ECO:0000256" key="7">
    <source>
        <dbReference type="ARBA" id="ARBA00067695"/>
    </source>
</evidence>
<dbReference type="HOGENOM" id="CLU_051638_3_0_4"/>
<dbReference type="PROSITE" id="PS00101">
    <property type="entry name" value="HEXAPEP_TRANSFERASES"/>
    <property type="match status" value="1"/>
</dbReference>
<dbReference type="EMBL" id="CR555306">
    <property type="protein sequence ID" value="CAI07740.1"/>
    <property type="molecule type" value="Genomic_DNA"/>
</dbReference>
<comment type="function">
    <text evidence="6">Acetyltransferase implicated in the O-acetylation of Nod factors.</text>
</comment>
<dbReference type="STRING" id="76114.ebA2867"/>
<dbReference type="InterPro" id="IPR024688">
    <property type="entry name" value="Mac_dom"/>
</dbReference>
<dbReference type="Proteomes" id="UP000006552">
    <property type="component" value="Chromosome"/>
</dbReference>
<dbReference type="GO" id="GO:0005829">
    <property type="term" value="C:cytosol"/>
    <property type="evidence" value="ECO:0007669"/>
    <property type="project" value="TreeGrafter"/>
</dbReference>
<dbReference type="FunFam" id="2.160.10.10:FF:000025">
    <property type="entry name" value="Hexapeptide-repeat containing-acetyltransferase"/>
    <property type="match status" value="1"/>
</dbReference>
<dbReference type="KEGG" id="eba:ebA2867"/>
<keyword evidence="2" id="KW-0536">Nodulation</keyword>
<evidence type="ECO:0000313" key="9">
    <source>
        <dbReference type="EMBL" id="CAI07740.1"/>
    </source>
</evidence>
<evidence type="ECO:0000256" key="1">
    <source>
        <dbReference type="ARBA" id="ARBA00007274"/>
    </source>
</evidence>
<evidence type="ECO:0000256" key="4">
    <source>
        <dbReference type="ARBA" id="ARBA00022737"/>
    </source>
</evidence>
<dbReference type="GO" id="GO:0016407">
    <property type="term" value="F:acetyltransferase activity"/>
    <property type="evidence" value="ECO:0007669"/>
    <property type="project" value="InterPro"/>
</dbReference>
<evidence type="ECO:0000313" key="10">
    <source>
        <dbReference type="Proteomes" id="UP000006552"/>
    </source>
</evidence>
<dbReference type="Pfam" id="PF12464">
    <property type="entry name" value="Mac"/>
    <property type="match status" value="1"/>
</dbReference>
<dbReference type="InterPro" id="IPR018357">
    <property type="entry name" value="Hexapep_transf_CS"/>
</dbReference>
<dbReference type="RefSeq" id="WP_011237454.1">
    <property type="nucleotide sequence ID" value="NC_006513.1"/>
</dbReference>
<organism evidence="9 10">
    <name type="scientific">Aromatoleum aromaticum (strain DSM 19018 / LMG 30748 / EbN1)</name>
    <name type="common">Azoarcus sp. (strain EbN1)</name>
    <dbReference type="NCBI Taxonomy" id="76114"/>
    <lineage>
        <taxon>Bacteria</taxon>
        <taxon>Pseudomonadati</taxon>
        <taxon>Pseudomonadota</taxon>
        <taxon>Betaproteobacteria</taxon>
        <taxon>Rhodocyclales</taxon>
        <taxon>Rhodocyclaceae</taxon>
        <taxon>Aromatoleum</taxon>
    </lineage>
</organism>
<proteinExistence type="inferred from homology"/>
<dbReference type="Pfam" id="PF00132">
    <property type="entry name" value="Hexapep"/>
    <property type="match status" value="1"/>
</dbReference>
<dbReference type="OrthoDB" id="8612290at2"/>